<evidence type="ECO:0000256" key="1">
    <source>
        <dbReference type="SAM" id="MobiDB-lite"/>
    </source>
</evidence>
<dbReference type="EMBL" id="JADFTS010000007">
    <property type="protein sequence ID" value="KAF9597302.1"/>
    <property type="molecule type" value="Genomic_DNA"/>
</dbReference>
<dbReference type="AlphaFoldDB" id="A0A835HFG6"/>
<feature type="region of interest" description="Disordered" evidence="1">
    <location>
        <begin position="78"/>
        <end position="101"/>
    </location>
</feature>
<proteinExistence type="predicted"/>
<protein>
    <submittedName>
        <fullName evidence="2">Uncharacterized protein</fullName>
    </submittedName>
</protein>
<accession>A0A835HFG6</accession>
<sequence length="266" mass="29469">MQTNFLIQTLAPQSTSFLWLASCATYALTKENHQIRSTGVGYGGAASDHLGEVVLAFCGGSRRNYVLFQELEAIEKGANEPSTEVTQVGDSKGEEEGPDPGSVSALTLITLLPLLAANEGTGRIGIRRSNTRRDGPAFRYGEYLSSLNTPVLEPIRYLGWHIDAPLKVHQRKRSHINPSLQFEGGEFYHKTWASKAHSVRLPRGFEDPDKKIGIEETDNEEPISLEEEMSKDRITIEELITYGMEPTNQGKVFTCRGKFVKLLGTN</sequence>
<name>A0A835HFG6_9MAGN</name>
<keyword evidence="3" id="KW-1185">Reference proteome</keyword>
<gene>
    <name evidence="2" type="ORF">IFM89_017086</name>
</gene>
<dbReference type="Proteomes" id="UP000631114">
    <property type="component" value="Unassembled WGS sequence"/>
</dbReference>
<organism evidence="2 3">
    <name type="scientific">Coptis chinensis</name>
    <dbReference type="NCBI Taxonomy" id="261450"/>
    <lineage>
        <taxon>Eukaryota</taxon>
        <taxon>Viridiplantae</taxon>
        <taxon>Streptophyta</taxon>
        <taxon>Embryophyta</taxon>
        <taxon>Tracheophyta</taxon>
        <taxon>Spermatophyta</taxon>
        <taxon>Magnoliopsida</taxon>
        <taxon>Ranunculales</taxon>
        <taxon>Ranunculaceae</taxon>
        <taxon>Coptidoideae</taxon>
        <taxon>Coptis</taxon>
    </lineage>
</organism>
<evidence type="ECO:0000313" key="3">
    <source>
        <dbReference type="Proteomes" id="UP000631114"/>
    </source>
</evidence>
<comment type="caution">
    <text evidence="2">The sequence shown here is derived from an EMBL/GenBank/DDBJ whole genome shotgun (WGS) entry which is preliminary data.</text>
</comment>
<feature type="compositionally biased region" description="Polar residues" evidence="1">
    <location>
        <begin position="80"/>
        <end position="89"/>
    </location>
</feature>
<evidence type="ECO:0000313" key="2">
    <source>
        <dbReference type="EMBL" id="KAF9597302.1"/>
    </source>
</evidence>
<reference evidence="2 3" key="1">
    <citation type="submission" date="2020-10" db="EMBL/GenBank/DDBJ databases">
        <title>The Coptis chinensis genome and diversification of protoberbering-type alkaloids.</title>
        <authorList>
            <person name="Wang B."/>
            <person name="Shu S."/>
            <person name="Song C."/>
            <person name="Liu Y."/>
        </authorList>
    </citation>
    <scope>NUCLEOTIDE SEQUENCE [LARGE SCALE GENOMIC DNA]</scope>
    <source>
        <strain evidence="2">HL-2020</strain>
        <tissue evidence="2">Leaf</tissue>
    </source>
</reference>